<reference evidence="1" key="1">
    <citation type="submission" date="2022-07" db="EMBL/GenBank/DDBJ databases">
        <authorList>
            <person name="Otstavnykh N."/>
            <person name="Isaeva M."/>
            <person name="Bystritskaya E."/>
        </authorList>
    </citation>
    <scope>NUCLEOTIDE SEQUENCE</scope>
    <source>
        <strain evidence="1">KCTC 52189</strain>
    </source>
</reference>
<dbReference type="Proteomes" id="UP001226762">
    <property type="component" value="Unassembled WGS sequence"/>
</dbReference>
<protein>
    <submittedName>
        <fullName evidence="1">Uncharacterized protein</fullName>
    </submittedName>
</protein>
<sequence>MSRYIGDDAVRRIVEQMLEAGCHAASVNLVSDVPIPKLGAPGKKSRDFSPGQAWAEYQRLIADMREFFEIMPMTPAETPDDIDSLRD</sequence>
<dbReference type="AlphaFoldDB" id="A0AAE4B6D0"/>
<accession>A0AAE4B6D0</accession>
<dbReference type="RefSeq" id="WP_306736504.1">
    <property type="nucleotide sequence ID" value="NZ_JANHAX010000004.1"/>
</dbReference>
<gene>
    <name evidence="1" type="ORF">NO357_15045</name>
</gene>
<keyword evidence="2" id="KW-1185">Reference proteome</keyword>
<comment type="caution">
    <text evidence="1">The sequence shown here is derived from an EMBL/GenBank/DDBJ whole genome shotgun (WGS) entry which is preliminary data.</text>
</comment>
<evidence type="ECO:0000313" key="2">
    <source>
        <dbReference type="Proteomes" id="UP001226762"/>
    </source>
</evidence>
<proteinExistence type="predicted"/>
<organism evidence="1 2">
    <name type="scientific">Marimonas arenosa</name>
    <dbReference type="NCBI Taxonomy" id="1795305"/>
    <lineage>
        <taxon>Bacteria</taxon>
        <taxon>Pseudomonadati</taxon>
        <taxon>Pseudomonadota</taxon>
        <taxon>Alphaproteobacteria</taxon>
        <taxon>Rhodobacterales</taxon>
        <taxon>Paracoccaceae</taxon>
        <taxon>Marimonas</taxon>
    </lineage>
</organism>
<reference evidence="1" key="2">
    <citation type="submission" date="2023-02" db="EMBL/GenBank/DDBJ databases">
        <title>'Rhodoalgimonas zhirmunskyi' gen. nov., isolated from a red alga.</title>
        <authorList>
            <person name="Nedashkovskaya O.I."/>
            <person name="Otstavnykh N.Y."/>
            <person name="Bystritskaya E.P."/>
            <person name="Balabanova L.A."/>
            <person name="Isaeva M.P."/>
        </authorList>
    </citation>
    <scope>NUCLEOTIDE SEQUENCE</scope>
    <source>
        <strain evidence="1">KCTC 52189</strain>
    </source>
</reference>
<name>A0AAE4B6D0_9RHOB</name>
<dbReference type="EMBL" id="JANHAX010000004">
    <property type="protein sequence ID" value="MDQ2091219.1"/>
    <property type="molecule type" value="Genomic_DNA"/>
</dbReference>
<evidence type="ECO:0000313" key="1">
    <source>
        <dbReference type="EMBL" id="MDQ2091219.1"/>
    </source>
</evidence>